<dbReference type="Gene3D" id="2.60.120.10">
    <property type="entry name" value="Jelly Rolls"/>
    <property type="match status" value="2"/>
</dbReference>
<protein>
    <submittedName>
        <fullName evidence="6">Pirin</fullName>
    </submittedName>
</protein>
<gene>
    <name evidence="6" type="ORF">MYP_1403</name>
</gene>
<dbReference type="PANTHER" id="PTHR43212:SF3">
    <property type="entry name" value="QUERCETIN 2,3-DIOXYGENASE"/>
    <property type="match status" value="1"/>
</dbReference>
<dbReference type="InterPro" id="IPR014710">
    <property type="entry name" value="RmlC-like_jellyroll"/>
</dbReference>
<dbReference type="GO" id="GO:0046872">
    <property type="term" value="F:metal ion binding"/>
    <property type="evidence" value="ECO:0007669"/>
    <property type="project" value="UniProtKB-KW"/>
</dbReference>
<dbReference type="PANTHER" id="PTHR43212">
    <property type="entry name" value="QUERCETIN 2,3-DIOXYGENASE"/>
    <property type="match status" value="1"/>
</dbReference>
<dbReference type="InterPro" id="IPR003829">
    <property type="entry name" value="Pirin_N_dom"/>
</dbReference>
<dbReference type="STRING" id="153721.MYP_1403"/>
<sequence>MILYFLSALVLNANAQTKPEGQFKYVLHKANTRGTSEIAWLLSYHTFSFSDYYDPERMNFGALRVLNDDRIDGGKGFGTHPHNNMEIITIPLEGTVEHKDNMKNRGLINAGDVQIMSAGTGITHSEYNYSKSEPLKLLQIWVFPNQQNVKPRYQQKNGILKNQPDNTLVKVVSPTDTNALFLYQNAVFSVGKFKKNYKLNYSLAFKGNGVYAFIIKGKARINGIDLDVRDGLGVWNTEKISIEASEDLQILLMDVPMID</sequence>
<feature type="domain" description="Pirin N-terminal" evidence="4">
    <location>
        <begin position="33"/>
        <end position="142"/>
    </location>
</feature>
<evidence type="ECO:0000259" key="4">
    <source>
        <dbReference type="Pfam" id="PF02678"/>
    </source>
</evidence>
<comment type="similarity">
    <text evidence="1 3">Belongs to the pirin family.</text>
</comment>
<accession>A0A098LB83</accession>
<evidence type="ECO:0000256" key="3">
    <source>
        <dbReference type="RuleBase" id="RU003457"/>
    </source>
</evidence>
<dbReference type="EMBL" id="BBLT01000002">
    <property type="protein sequence ID" value="GAL84175.1"/>
    <property type="molecule type" value="Genomic_DNA"/>
</dbReference>
<feature type="binding site" evidence="2">
    <location>
        <position position="82"/>
    </location>
    <ligand>
        <name>Fe cation</name>
        <dbReference type="ChEBI" id="CHEBI:24875"/>
    </ligand>
</feature>
<dbReference type="AlphaFoldDB" id="A0A098LB83"/>
<dbReference type="Pfam" id="PF02678">
    <property type="entry name" value="Pirin"/>
    <property type="match status" value="1"/>
</dbReference>
<dbReference type="PIRSF" id="PIRSF006232">
    <property type="entry name" value="Pirin"/>
    <property type="match status" value="1"/>
</dbReference>
<organism evidence="6 7">
    <name type="scientific">Sporocytophaga myxococcoides</name>
    <dbReference type="NCBI Taxonomy" id="153721"/>
    <lineage>
        <taxon>Bacteria</taxon>
        <taxon>Pseudomonadati</taxon>
        <taxon>Bacteroidota</taxon>
        <taxon>Cytophagia</taxon>
        <taxon>Cytophagales</taxon>
        <taxon>Cytophagaceae</taxon>
        <taxon>Sporocytophaga</taxon>
    </lineage>
</organism>
<evidence type="ECO:0000256" key="1">
    <source>
        <dbReference type="ARBA" id="ARBA00008416"/>
    </source>
</evidence>
<proteinExistence type="inferred from homology"/>
<evidence type="ECO:0000313" key="7">
    <source>
        <dbReference type="Proteomes" id="UP000030185"/>
    </source>
</evidence>
<feature type="binding site" evidence="2">
    <location>
        <position position="80"/>
    </location>
    <ligand>
        <name>Fe cation</name>
        <dbReference type="ChEBI" id="CHEBI:24875"/>
    </ligand>
</feature>
<feature type="binding site" evidence="2">
    <location>
        <position position="126"/>
    </location>
    <ligand>
        <name>Fe cation</name>
        <dbReference type="ChEBI" id="CHEBI:24875"/>
    </ligand>
</feature>
<feature type="binding site" evidence="2">
    <location>
        <position position="124"/>
    </location>
    <ligand>
        <name>Fe cation</name>
        <dbReference type="ChEBI" id="CHEBI:24875"/>
    </ligand>
</feature>
<feature type="domain" description="Quercetin 2,3-dioxygenase C-terminal cupin" evidence="5">
    <location>
        <begin position="171"/>
        <end position="255"/>
    </location>
</feature>
<comment type="caution">
    <text evidence="6">The sequence shown here is derived from an EMBL/GenBank/DDBJ whole genome shotgun (WGS) entry which is preliminary data.</text>
</comment>
<keyword evidence="2" id="KW-0408">Iron</keyword>
<comment type="cofactor">
    <cofactor evidence="2">
        <name>Fe cation</name>
        <dbReference type="ChEBI" id="CHEBI:24875"/>
    </cofactor>
    <text evidence="2">Binds 1 Fe cation per subunit.</text>
</comment>
<evidence type="ECO:0000256" key="2">
    <source>
        <dbReference type="PIRSR" id="PIRSR006232-1"/>
    </source>
</evidence>
<dbReference type="InterPro" id="IPR011051">
    <property type="entry name" value="RmlC_Cupin_sf"/>
</dbReference>
<reference evidence="6 7" key="1">
    <citation type="submission" date="2014-09" db="EMBL/GenBank/DDBJ databases">
        <title>Sporocytophaga myxococcoides PG-01 genome sequencing.</title>
        <authorList>
            <person name="Liu L."/>
            <person name="Gao P.J."/>
            <person name="Chen G.J."/>
            <person name="Wang L.S."/>
        </authorList>
    </citation>
    <scope>NUCLEOTIDE SEQUENCE [LARGE SCALE GENOMIC DNA]</scope>
    <source>
        <strain evidence="6 7">PG-01</strain>
    </source>
</reference>
<dbReference type="Proteomes" id="UP000030185">
    <property type="component" value="Unassembled WGS sequence"/>
</dbReference>
<evidence type="ECO:0000313" key="6">
    <source>
        <dbReference type="EMBL" id="GAL84175.1"/>
    </source>
</evidence>
<name>A0A098LB83_9BACT</name>
<dbReference type="eggNOG" id="COG1741">
    <property type="taxonomic scope" value="Bacteria"/>
</dbReference>
<keyword evidence="2" id="KW-0479">Metal-binding</keyword>
<dbReference type="InterPro" id="IPR041602">
    <property type="entry name" value="Quercetinase_C"/>
</dbReference>
<dbReference type="InterPro" id="IPR012093">
    <property type="entry name" value="Pirin"/>
</dbReference>
<dbReference type="Pfam" id="PF17954">
    <property type="entry name" value="Pirin_C_2"/>
    <property type="match status" value="1"/>
</dbReference>
<dbReference type="SUPFAM" id="SSF51182">
    <property type="entry name" value="RmlC-like cupins"/>
    <property type="match status" value="1"/>
</dbReference>
<keyword evidence="7" id="KW-1185">Reference proteome</keyword>
<dbReference type="CDD" id="cd02910">
    <property type="entry name" value="cupin_Yhhw_N"/>
    <property type="match status" value="1"/>
</dbReference>
<evidence type="ECO:0000259" key="5">
    <source>
        <dbReference type="Pfam" id="PF17954"/>
    </source>
</evidence>